<dbReference type="STRING" id="200361.A0A453I9F8"/>
<accession>A0A453I9F8</accession>
<dbReference type="Proteomes" id="UP000015105">
    <property type="component" value="Chromosome 4D"/>
</dbReference>
<dbReference type="Gene3D" id="3.60.40.10">
    <property type="entry name" value="PPM-type phosphatase domain"/>
    <property type="match status" value="1"/>
</dbReference>
<name>A0A453I9F8_AEGTS</name>
<dbReference type="Gramene" id="AET4Gv20490600.5">
    <property type="protein sequence ID" value="AET4Gv20490600.5"/>
    <property type="gene ID" value="AET4Gv20490600"/>
</dbReference>
<reference evidence="15" key="1">
    <citation type="journal article" date="2014" name="Science">
        <title>Ancient hybridizations among the ancestral genomes of bread wheat.</title>
        <authorList>
            <consortium name="International Wheat Genome Sequencing Consortium,"/>
            <person name="Marcussen T."/>
            <person name="Sandve S.R."/>
            <person name="Heier L."/>
            <person name="Spannagl M."/>
            <person name="Pfeifer M."/>
            <person name="Jakobsen K.S."/>
            <person name="Wulff B.B."/>
            <person name="Steuernagel B."/>
            <person name="Mayer K.F."/>
            <person name="Olsen O.A."/>
        </authorList>
    </citation>
    <scope>NUCLEOTIDE SEQUENCE [LARGE SCALE GENOMIC DNA]</scope>
    <source>
        <strain evidence="15">cv. AL8/78</strain>
    </source>
</reference>
<dbReference type="Pfam" id="PF00481">
    <property type="entry name" value="PP2C"/>
    <property type="match status" value="1"/>
</dbReference>
<evidence type="ECO:0000256" key="3">
    <source>
        <dbReference type="ARBA" id="ARBA00006702"/>
    </source>
</evidence>
<keyword evidence="15" id="KW-1185">Reference proteome</keyword>
<evidence type="ECO:0000256" key="5">
    <source>
        <dbReference type="ARBA" id="ARBA00022723"/>
    </source>
</evidence>
<dbReference type="PANTHER" id="PTHR47992">
    <property type="entry name" value="PROTEIN PHOSPHATASE"/>
    <property type="match status" value="1"/>
</dbReference>
<evidence type="ECO:0000256" key="4">
    <source>
        <dbReference type="ARBA" id="ARBA00013081"/>
    </source>
</evidence>
<dbReference type="EC" id="3.1.3.16" evidence="4"/>
<evidence type="ECO:0000256" key="12">
    <source>
        <dbReference type="SAM" id="MobiDB-lite"/>
    </source>
</evidence>
<feature type="compositionally biased region" description="Basic residues" evidence="12">
    <location>
        <begin position="37"/>
        <end position="48"/>
    </location>
</feature>
<reference evidence="14" key="4">
    <citation type="submission" date="2019-03" db="UniProtKB">
        <authorList>
            <consortium name="EnsemblPlants"/>
        </authorList>
    </citation>
    <scope>IDENTIFICATION</scope>
</reference>
<keyword evidence="8" id="KW-0904">Protein phosphatase</keyword>
<evidence type="ECO:0000256" key="8">
    <source>
        <dbReference type="ARBA" id="ARBA00022912"/>
    </source>
</evidence>
<dbReference type="SMART" id="SM00331">
    <property type="entry name" value="PP2C_SIG"/>
    <property type="match status" value="1"/>
</dbReference>
<comment type="similarity">
    <text evidence="3">Belongs to the PP2C family.</text>
</comment>
<evidence type="ECO:0000256" key="9">
    <source>
        <dbReference type="ARBA" id="ARBA00023211"/>
    </source>
</evidence>
<comment type="cofactor">
    <cofactor evidence="1">
        <name>Mn(2+)</name>
        <dbReference type="ChEBI" id="CHEBI:29035"/>
    </cofactor>
</comment>
<evidence type="ECO:0000259" key="13">
    <source>
        <dbReference type="PROSITE" id="PS51746"/>
    </source>
</evidence>
<keyword evidence="6" id="KW-0378">Hydrolase</keyword>
<protein>
    <recommendedName>
        <fullName evidence="4">protein-serine/threonine phosphatase</fullName>
        <ecNumber evidence="4">3.1.3.16</ecNumber>
    </recommendedName>
</protein>
<dbReference type="InterPro" id="IPR001932">
    <property type="entry name" value="PPM-type_phosphatase-like_dom"/>
</dbReference>
<feature type="region of interest" description="Disordered" evidence="12">
    <location>
        <begin position="18"/>
        <end position="72"/>
    </location>
</feature>
<evidence type="ECO:0000256" key="7">
    <source>
        <dbReference type="ARBA" id="ARBA00022842"/>
    </source>
</evidence>
<dbReference type="CDD" id="cd00143">
    <property type="entry name" value="PP2Cc"/>
    <property type="match status" value="1"/>
</dbReference>
<evidence type="ECO:0000313" key="15">
    <source>
        <dbReference type="Proteomes" id="UP000015105"/>
    </source>
</evidence>
<dbReference type="SMART" id="SM00332">
    <property type="entry name" value="PP2Cc"/>
    <property type="match status" value="1"/>
</dbReference>
<dbReference type="AlphaFoldDB" id="A0A453I9F8"/>
<keyword evidence="5" id="KW-0479">Metal-binding</keyword>
<comment type="cofactor">
    <cofactor evidence="2">
        <name>Mg(2+)</name>
        <dbReference type="ChEBI" id="CHEBI:18420"/>
    </cofactor>
</comment>
<keyword evidence="7" id="KW-0460">Magnesium</keyword>
<keyword evidence="9" id="KW-0464">Manganese</keyword>
<evidence type="ECO:0000313" key="14">
    <source>
        <dbReference type="EnsemblPlants" id="AET4Gv20490600.5"/>
    </source>
</evidence>
<proteinExistence type="inferred from homology"/>
<evidence type="ECO:0000256" key="6">
    <source>
        <dbReference type="ARBA" id="ARBA00022801"/>
    </source>
</evidence>
<evidence type="ECO:0000256" key="11">
    <source>
        <dbReference type="ARBA" id="ARBA00048336"/>
    </source>
</evidence>
<dbReference type="PROSITE" id="PS51746">
    <property type="entry name" value="PPM_2"/>
    <property type="match status" value="1"/>
</dbReference>
<evidence type="ECO:0000256" key="10">
    <source>
        <dbReference type="ARBA" id="ARBA00047761"/>
    </source>
</evidence>
<comment type="catalytic activity">
    <reaction evidence="11">
        <text>O-phospho-L-threonyl-[protein] + H2O = L-threonyl-[protein] + phosphate</text>
        <dbReference type="Rhea" id="RHEA:47004"/>
        <dbReference type="Rhea" id="RHEA-COMP:11060"/>
        <dbReference type="Rhea" id="RHEA-COMP:11605"/>
        <dbReference type="ChEBI" id="CHEBI:15377"/>
        <dbReference type="ChEBI" id="CHEBI:30013"/>
        <dbReference type="ChEBI" id="CHEBI:43474"/>
        <dbReference type="ChEBI" id="CHEBI:61977"/>
        <dbReference type="EC" id="3.1.3.16"/>
    </reaction>
</comment>
<evidence type="ECO:0000256" key="2">
    <source>
        <dbReference type="ARBA" id="ARBA00001946"/>
    </source>
</evidence>
<dbReference type="GO" id="GO:0046872">
    <property type="term" value="F:metal ion binding"/>
    <property type="evidence" value="ECO:0007669"/>
    <property type="project" value="UniProtKB-KW"/>
</dbReference>
<dbReference type="GO" id="GO:0004722">
    <property type="term" value="F:protein serine/threonine phosphatase activity"/>
    <property type="evidence" value="ECO:0007669"/>
    <property type="project" value="UniProtKB-EC"/>
</dbReference>
<organism evidence="14 15">
    <name type="scientific">Aegilops tauschii subsp. strangulata</name>
    <name type="common">Goatgrass</name>
    <dbReference type="NCBI Taxonomy" id="200361"/>
    <lineage>
        <taxon>Eukaryota</taxon>
        <taxon>Viridiplantae</taxon>
        <taxon>Streptophyta</taxon>
        <taxon>Embryophyta</taxon>
        <taxon>Tracheophyta</taxon>
        <taxon>Spermatophyta</taxon>
        <taxon>Magnoliopsida</taxon>
        <taxon>Liliopsida</taxon>
        <taxon>Poales</taxon>
        <taxon>Poaceae</taxon>
        <taxon>BOP clade</taxon>
        <taxon>Pooideae</taxon>
        <taxon>Triticodae</taxon>
        <taxon>Triticeae</taxon>
        <taxon>Triticinae</taxon>
        <taxon>Aegilops</taxon>
    </lineage>
</organism>
<dbReference type="EnsemblPlants" id="AET4Gv20490600.5">
    <property type="protein sequence ID" value="AET4Gv20490600.5"/>
    <property type="gene ID" value="AET4Gv20490600"/>
</dbReference>
<reference evidence="15" key="2">
    <citation type="journal article" date="2017" name="Nat. Plants">
        <title>The Aegilops tauschii genome reveals multiple impacts of transposons.</title>
        <authorList>
            <person name="Zhao G."/>
            <person name="Zou C."/>
            <person name="Li K."/>
            <person name="Wang K."/>
            <person name="Li T."/>
            <person name="Gao L."/>
            <person name="Zhang X."/>
            <person name="Wang H."/>
            <person name="Yang Z."/>
            <person name="Liu X."/>
            <person name="Jiang W."/>
            <person name="Mao L."/>
            <person name="Kong X."/>
            <person name="Jiao Y."/>
            <person name="Jia J."/>
        </authorList>
    </citation>
    <scope>NUCLEOTIDE SEQUENCE [LARGE SCALE GENOMIC DNA]</scope>
    <source>
        <strain evidence="15">cv. AL8/78</strain>
    </source>
</reference>
<dbReference type="InterPro" id="IPR015655">
    <property type="entry name" value="PP2C"/>
</dbReference>
<comment type="catalytic activity">
    <reaction evidence="10">
        <text>O-phospho-L-seryl-[protein] + H2O = L-seryl-[protein] + phosphate</text>
        <dbReference type="Rhea" id="RHEA:20629"/>
        <dbReference type="Rhea" id="RHEA-COMP:9863"/>
        <dbReference type="Rhea" id="RHEA-COMP:11604"/>
        <dbReference type="ChEBI" id="CHEBI:15377"/>
        <dbReference type="ChEBI" id="CHEBI:29999"/>
        <dbReference type="ChEBI" id="CHEBI:43474"/>
        <dbReference type="ChEBI" id="CHEBI:83421"/>
        <dbReference type="EC" id="3.1.3.16"/>
    </reaction>
</comment>
<dbReference type="InterPro" id="IPR036457">
    <property type="entry name" value="PPM-type-like_dom_sf"/>
</dbReference>
<evidence type="ECO:0000256" key="1">
    <source>
        <dbReference type="ARBA" id="ARBA00001936"/>
    </source>
</evidence>
<reference evidence="14" key="3">
    <citation type="journal article" date="2017" name="Nature">
        <title>Genome sequence of the progenitor of the wheat D genome Aegilops tauschii.</title>
        <authorList>
            <person name="Luo M.C."/>
            <person name="Gu Y.Q."/>
            <person name="Puiu D."/>
            <person name="Wang H."/>
            <person name="Twardziok S.O."/>
            <person name="Deal K.R."/>
            <person name="Huo N."/>
            <person name="Zhu T."/>
            <person name="Wang L."/>
            <person name="Wang Y."/>
            <person name="McGuire P.E."/>
            <person name="Liu S."/>
            <person name="Long H."/>
            <person name="Ramasamy R.K."/>
            <person name="Rodriguez J.C."/>
            <person name="Van S.L."/>
            <person name="Yuan L."/>
            <person name="Wang Z."/>
            <person name="Xia Z."/>
            <person name="Xiao L."/>
            <person name="Anderson O.D."/>
            <person name="Ouyang S."/>
            <person name="Liang Y."/>
            <person name="Zimin A.V."/>
            <person name="Pertea G."/>
            <person name="Qi P."/>
            <person name="Bennetzen J.L."/>
            <person name="Dai X."/>
            <person name="Dawson M.W."/>
            <person name="Muller H.G."/>
            <person name="Kugler K."/>
            <person name="Rivarola-Duarte L."/>
            <person name="Spannagl M."/>
            <person name="Mayer K.F.X."/>
            <person name="Lu F.H."/>
            <person name="Bevan M.W."/>
            <person name="Leroy P."/>
            <person name="Li P."/>
            <person name="You F.M."/>
            <person name="Sun Q."/>
            <person name="Liu Z."/>
            <person name="Lyons E."/>
            <person name="Wicker T."/>
            <person name="Salzberg S.L."/>
            <person name="Devos K.M."/>
            <person name="Dvorak J."/>
        </authorList>
    </citation>
    <scope>NUCLEOTIDE SEQUENCE [LARGE SCALE GENOMIC DNA]</scope>
    <source>
        <strain evidence="14">cv. AL8/78</strain>
    </source>
</reference>
<feature type="domain" description="PPM-type phosphatase" evidence="13">
    <location>
        <begin position="118"/>
        <end position="389"/>
    </location>
</feature>
<feature type="compositionally biased region" description="Pro residues" evidence="12">
    <location>
        <begin position="22"/>
        <end position="36"/>
    </location>
</feature>
<reference evidence="14" key="5">
    <citation type="journal article" date="2021" name="G3 (Bethesda)">
        <title>Aegilops tauschii genome assembly Aet v5.0 features greater sequence contiguity and improved annotation.</title>
        <authorList>
            <person name="Wang L."/>
            <person name="Zhu T."/>
            <person name="Rodriguez J.C."/>
            <person name="Deal K.R."/>
            <person name="Dubcovsky J."/>
            <person name="McGuire P.E."/>
            <person name="Lux T."/>
            <person name="Spannagl M."/>
            <person name="Mayer K.F.X."/>
            <person name="Baldrich P."/>
            <person name="Meyers B.C."/>
            <person name="Huo N."/>
            <person name="Gu Y.Q."/>
            <person name="Zhou H."/>
            <person name="Devos K.M."/>
            <person name="Bennetzen J.L."/>
            <person name="Unver T."/>
            <person name="Budak H."/>
            <person name="Gulick P.J."/>
            <person name="Galiba G."/>
            <person name="Kalapos B."/>
            <person name="Nelson D.R."/>
            <person name="Li P."/>
            <person name="You F.M."/>
            <person name="Luo M.C."/>
            <person name="Dvorak J."/>
        </authorList>
    </citation>
    <scope>NUCLEOTIDE SEQUENCE [LARGE SCALE GENOMIC DNA]</scope>
    <source>
        <strain evidence="14">cv. AL8/78</strain>
    </source>
</reference>
<dbReference type="FunFam" id="3.60.40.10:FF:000013">
    <property type="entry name" value="probable protein phosphatase 2C 5"/>
    <property type="match status" value="1"/>
</dbReference>
<sequence length="536" mass="57405">LHSSPPCHSRVGGLPLSLLPLLPSPNSPNPSSPPPALRRRPRNTRTRRVVSDPTRSLPRRGRRPELFPARNGAIRAGSWEDASSLGPQQGAVMESASNEEMLPPALPLATLIGRELRGGGSERPLVRYGHSGFAKRGEDYFLVKPDCLRIPGDPSSAFSVFAVFDGHNGVSAAVFSKEHLLDDVMSAVPQGISREDWLQVLPRALVAGFVKTDIDFQRKGEMSGTTATLVVIDGFTVTVASVGDSRCILDTQGGVVSLLTVDHRLEENVEERERVTASGGEVSRLNLCGGQQVGPLRCWPGGLCLSRSIGDTDVGEFIVPIPHVKQVKLSNAGGRLIIASDGIWDAVSSEIAAQACRGLPAELAAKLVVKQALKTTGLKDDTTCVVVDIIPSDHCSTPPPSSPKQNQSKLRSLLFGRRSHSSVGKLGNKKKSASFGFVEELFEEGSASLEERLGRNSLSKANLPPFRCAICQVDQVPFEDLITDNGGGYCSAPSTPSSCPYLCSGCRKKKDAMEGRQRRNLSGGKIKLLTGDWLIS</sequence>
<dbReference type="SUPFAM" id="SSF81606">
    <property type="entry name" value="PP2C-like"/>
    <property type="match status" value="1"/>
</dbReference>